<dbReference type="InterPro" id="IPR012337">
    <property type="entry name" value="RNaseH-like_sf"/>
</dbReference>
<dbReference type="CDD" id="cd09272">
    <property type="entry name" value="RNase_HI_RT_Ty1"/>
    <property type="match status" value="1"/>
</dbReference>
<organism evidence="2">
    <name type="scientific">Fagus sylvatica</name>
    <name type="common">Beechnut</name>
    <dbReference type="NCBI Taxonomy" id="28930"/>
    <lineage>
        <taxon>Eukaryota</taxon>
        <taxon>Viridiplantae</taxon>
        <taxon>Streptophyta</taxon>
        <taxon>Embryophyta</taxon>
        <taxon>Tracheophyta</taxon>
        <taxon>Spermatophyta</taxon>
        <taxon>Magnoliopsida</taxon>
        <taxon>eudicotyledons</taxon>
        <taxon>Gunneridae</taxon>
        <taxon>Pentapetalae</taxon>
        <taxon>rosids</taxon>
        <taxon>fabids</taxon>
        <taxon>Fagales</taxon>
        <taxon>Fagaceae</taxon>
        <taxon>Fagus</taxon>
    </lineage>
</organism>
<name>A0A2N9FMC5_FAGSY</name>
<dbReference type="Gene3D" id="3.30.420.10">
    <property type="entry name" value="Ribonuclease H-like superfamily/Ribonuclease H"/>
    <property type="match status" value="1"/>
</dbReference>
<dbReference type="Pfam" id="PF13976">
    <property type="entry name" value="gag_pre-integrs"/>
    <property type="match status" value="1"/>
</dbReference>
<evidence type="ECO:0000259" key="1">
    <source>
        <dbReference type="PROSITE" id="PS50994"/>
    </source>
</evidence>
<dbReference type="EMBL" id="OIVN01000989">
    <property type="protein sequence ID" value="SPC88328.1"/>
    <property type="molecule type" value="Genomic_DNA"/>
</dbReference>
<evidence type="ECO:0000313" key="2">
    <source>
        <dbReference type="EMBL" id="SPC88328.1"/>
    </source>
</evidence>
<reference evidence="2" key="1">
    <citation type="submission" date="2018-02" db="EMBL/GenBank/DDBJ databases">
        <authorList>
            <person name="Cohen D.B."/>
            <person name="Kent A.D."/>
        </authorList>
    </citation>
    <scope>NUCLEOTIDE SEQUENCE</scope>
</reference>
<dbReference type="PANTHER" id="PTHR42648:SF28">
    <property type="entry name" value="TRANSPOSON-ENCODED PROTEIN WITH RIBONUCLEASE H-LIKE AND RETROVIRUS ZINC FINGER-LIKE DOMAINS"/>
    <property type="match status" value="1"/>
</dbReference>
<sequence>MNLVVDDELQALLLPSSLSDIWEILVVSFSNSAPNGVLQLAMVKDNLFNEETRRKDVGKDNAHALVTKNRGRTRGRNSKGCTQDDSTLDLWHKRLAHMSEKGLQILAKKSLIPFVKEYGIRHEKTVPGTPQHNGVAERINRTIVENVRCMLRMAKLPKSFWAKGVQTACYLINRSPSIPLDFEILERVDRRGCFLCTSEDFATNIEEVQVENYGDEPVGVDGDDAIDTKASLDLELEQMDVKTAFLHVDLEEEIYMIQPEGFEAKDDMLIVGQDANMVGSLKKELFKSLDMKDLGLARQILGRVISWQSKLQKCVTLSTTEAEYIAATEVGKEMLWMKRFLQDLGLKQDEYVVHCDSQSALDLSTNSTYHSRTKHIDAGMNSNQRVGMKISFLSGLEGEIVGCTAPCCPAHTRLKLFNELVAHYLQDFYF</sequence>
<gene>
    <name evidence="2" type="ORF">FSB_LOCUS16210</name>
</gene>
<feature type="domain" description="Integrase catalytic" evidence="1">
    <location>
        <begin position="11"/>
        <end position="176"/>
    </location>
</feature>
<dbReference type="PANTHER" id="PTHR42648">
    <property type="entry name" value="TRANSPOSASE, PUTATIVE-RELATED"/>
    <property type="match status" value="1"/>
</dbReference>
<protein>
    <recommendedName>
        <fullName evidence="1">Integrase catalytic domain-containing protein</fullName>
    </recommendedName>
</protein>
<dbReference type="InterPro" id="IPR039537">
    <property type="entry name" value="Retrotran_Ty1/copia-like"/>
</dbReference>
<dbReference type="InterPro" id="IPR025724">
    <property type="entry name" value="GAG-pre-integrase_dom"/>
</dbReference>
<dbReference type="InterPro" id="IPR001584">
    <property type="entry name" value="Integrase_cat-core"/>
</dbReference>
<dbReference type="InterPro" id="IPR036397">
    <property type="entry name" value="RNaseH_sf"/>
</dbReference>
<dbReference type="SUPFAM" id="SSF53098">
    <property type="entry name" value="Ribonuclease H-like"/>
    <property type="match status" value="1"/>
</dbReference>
<dbReference type="AlphaFoldDB" id="A0A2N9FMC5"/>
<dbReference type="PROSITE" id="PS50994">
    <property type="entry name" value="INTEGRASE"/>
    <property type="match status" value="1"/>
</dbReference>
<dbReference type="GO" id="GO:0015074">
    <property type="term" value="P:DNA integration"/>
    <property type="evidence" value="ECO:0007669"/>
    <property type="project" value="InterPro"/>
</dbReference>
<proteinExistence type="predicted"/>
<dbReference type="GO" id="GO:0003676">
    <property type="term" value="F:nucleic acid binding"/>
    <property type="evidence" value="ECO:0007669"/>
    <property type="project" value="InterPro"/>
</dbReference>
<accession>A0A2N9FMC5</accession>